<feature type="transmembrane region" description="Helical" evidence="1">
    <location>
        <begin position="145"/>
        <end position="165"/>
    </location>
</feature>
<organism evidence="3 4">
    <name type="scientific">Streptomyces xanthii</name>
    <dbReference type="NCBI Taxonomy" id="2768069"/>
    <lineage>
        <taxon>Bacteria</taxon>
        <taxon>Bacillati</taxon>
        <taxon>Actinomycetota</taxon>
        <taxon>Actinomycetes</taxon>
        <taxon>Kitasatosporales</taxon>
        <taxon>Streptomycetaceae</taxon>
        <taxon>Streptomyces</taxon>
    </lineage>
</organism>
<sequence>MRSISVLSSVALASLVALGPAAPAAFAGDDDGGTQPDVTSFGFSVTPSTVAAGGTVTLNSTGCDVPTVNVDAPVFDKAQLNEGHSVTRQVYPDAKPGAQYAVTFECNGETGTTTLTIATGRPSPAPVDRGVRAGVGGSVGGTDPALLAAGGVLIAGALGAGYVRLRKRRTDAA</sequence>
<keyword evidence="4" id="KW-1185">Reference proteome</keyword>
<name>A0A7H1BGG8_9ACTN</name>
<keyword evidence="2" id="KW-0732">Signal</keyword>
<keyword evidence="1" id="KW-0812">Transmembrane</keyword>
<proteinExistence type="predicted"/>
<evidence type="ECO:0000313" key="3">
    <source>
        <dbReference type="EMBL" id="QNS07823.1"/>
    </source>
</evidence>
<feature type="signal peptide" evidence="2">
    <location>
        <begin position="1"/>
        <end position="27"/>
    </location>
</feature>
<dbReference type="EMBL" id="CP061281">
    <property type="protein sequence ID" value="QNS07823.1"/>
    <property type="molecule type" value="Genomic_DNA"/>
</dbReference>
<evidence type="ECO:0008006" key="5">
    <source>
        <dbReference type="Google" id="ProtNLM"/>
    </source>
</evidence>
<accession>A0A7H1BGG8</accession>
<evidence type="ECO:0000256" key="1">
    <source>
        <dbReference type="SAM" id="Phobius"/>
    </source>
</evidence>
<dbReference type="KEGG" id="sxn:IAG42_32275"/>
<reference evidence="3 4" key="1">
    <citation type="submission" date="2020-09" db="EMBL/GenBank/DDBJ databases">
        <title>A novel species.</title>
        <authorList>
            <person name="Gao J."/>
        </authorList>
    </citation>
    <scope>NUCLEOTIDE SEQUENCE [LARGE SCALE GENOMIC DNA]</scope>
    <source>
        <strain evidence="3 4">CRXT-Y-14</strain>
    </source>
</reference>
<protein>
    <recommendedName>
        <fullName evidence="5">Lipoprotein</fullName>
    </recommendedName>
</protein>
<evidence type="ECO:0000256" key="2">
    <source>
        <dbReference type="SAM" id="SignalP"/>
    </source>
</evidence>
<evidence type="ECO:0000313" key="4">
    <source>
        <dbReference type="Proteomes" id="UP000516428"/>
    </source>
</evidence>
<keyword evidence="1" id="KW-0472">Membrane</keyword>
<dbReference type="RefSeq" id="WP_188340485.1">
    <property type="nucleotide sequence ID" value="NZ_CP061281.1"/>
</dbReference>
<dbReference type="Proteomes" id="UP000516428">
    <property type="component" value="Chromosome"/>
</dbReference>
<dbReference type="AlphaFoldDB" id="A0A7H1BGG8"/>
<feature type="chain" id="PRO_5039431743" description="Lipoprotein" evidence="2">
    <location>
        <begin position="28"/>
        <end position="173"/>
    </location>
</feature>
<gene>
    <name evidence="3" type="ORF">IAG42_32275</name>
</gene>
<keyword evidence="1" id="KW-1133">Transmembrane helix</keyword>